<dbReference type="EMBL" id="BSPP01000003">
    <property type="protein sequence ID" value="GLS85629.1"/>
    <property type="molecule type" value="Genomic_DNA"/>
</dbReference>
<dbReference type="Proteomes" id="UP001157355">
    <property type="component" value="Unassembled WGS sequence"/>
</dbReference>
<feature type="compositionally biased region" description="Basic and acidic residues" evidence="1">
    <location>
        <begin position="243"/>
        <end position="256"/>
    </location>
</feature>
<feature type="compositionally biased region" description="Low complexity" evidence="1">
    <location>
        <begin position="67"/>
        <end position="90"/>
    </location>
</feature>
<accession>A0AA37U0T9</accession>
<dbReference type="RefSeq" id="WP_284323855.1">
    <property type="nucleotide sequence ID" value="NZ_BSPP01000003.1"/>
</dbReference>
<gene>
    <name evidence="2" type="ORF">GCM10010873_06020</name>
</gene>
<evidence type="ECO:0000313" key="2">
    <source>
        <dbReference type="EMBL" id="GLS85629.1"/>
    </source>
</evidence>
<proteinExistence type="predicted"/>
<name>A0AA37U0T9_9RHOB</name>
<feature type="region of interest" description="Disordered" evidence="1">
    <location>
        <begin position="284"/>
        <end position="312"/>
    </location>
</feature>
<dbReference type="AlphaFoldDB" id="A0AA37U0T9"/>
<feature type="compositionally biased region" description="Pro residues" evidence="1">
    <location>
        <begin position="91"/>
        <end position="108"/>
    </location>
</feature>
<sequence length="417" mass="43432">MDKSQILSGVGHVVVISWVVLGDWLFAPRELPPPDSVQVSMVSESDLAALQDAAAKSTKPPAEVPEVRPAAKPKPQVEAPAPVEPEVAAAEPPPVEPAQPEPVQPSPEIPVADDPQPDEAPPAVAPIAEQEQLVVVPDSTMKPKPRPSKRITDTPVEATVDTPVEGEVAPEVTDQPTDQPPVEEEKPAAAPQESAAQTAPDAVAEDAPELAPTSSRRPQTRPDKPVVEETPTEDPQVAIDAQAAKDAKEKADKQAKADAKAAKDAAAKAEAQAAADAQAAVEAALAEGATDAPAQDGGQTDIPEGPPMTAGEKEGLRVSINQCWNIGTLSTAAQRIKLTLRVEMKEDGTPDSNGITMTTFSGGDDAAAAQAFEAARRAVIRGVKGCGGKAGYDLDPAKYGEWNVMNLNFDASGMRLR</sequence>
<organism evidence="2 3">
    <name type="scientific">Cypionkella aquatica</name>
    <dbReference type="NCBI Taxonomy" id="1756042"/>
    <lineage>
        <taxon>Bacteria</taxon>
        <taxon>Pseudomonadati</taxon>
        <taxon>Pseudomonadota</taxon>
        <taxon>Alphaproteobacteria</taxon>
        <taxon>Rhodobacterales</taxon>
        <taxon>Paracoccaceae</taxon>
        <taxon>Cypionkella</taxon>
    </lineage>
</organism>
<comment type="caution">
    <text evidence="2">The sequence shown here is derived from an EMBL/GenBank/DDBJ whole genome shotgun (WGS) entry which is preliminary data.</text>
</comment>
<keyword evidence="3" id="KW-1185">Reference proteome</keyword>
<protein>
    <submittedName>
        <fullName evidence="2">Cell envelope integrity/translocation protein TolA</fullName>
    </submittedName>
</protein>
<reference evidence="2 3" key="1">
    <citation type="journal article" date="2014" name="Int. J. Syst. Evol. Microbiol.">
        <title>Complete genome sequence of Corynebacterium casei LMG S-19264T (=DSM 44701T), isolated from a smear-ripened cheese.</title>
        <authorList>
            <consortium name="US DOE Joint Genome Institute (JGI-PGF)"/>
            <person name="Walter F."/>
            <person name="Albersmeier A."/>
            <person name="Kalinowski J."/>
            <person name="Ruckert C."/>
        </authorList>
    </citation>
    <scope>NUCLEOTIDE SEQUENCE [LARGE SCALE GENOMIC DNA]</scope>
    <source>
        <strain evidence="2 3">NBRC 111766</strain>
    </source>
</reference>
<evidence type="ECO:0000313" key="3">
    <source>
        <dbReference type="Proteomes" id="UP001157355"/>
    </source>
</evidence>
<feature type="region of interest" description="Disordered" evidence="1">
    <location>
        <begin position="50"/>
        <end position="256"/>
    </location>
</feature>
<feature type="compositionally biased region" description="Low complexity" evidence="1">
    <location>
        <begin position="284"/>
        <end position="294"/>
    </location>
</feature>
<evidence type="ECO:0000256" key="1">
    <source>
        <dbReference type="SAM" id="MobiDB-lite"/>
    </source>
</evidence>
<feature type="compositionally biased region" description="Low complexity" evidence="1">
    <location>
        <begin position="188"/>
        <end position="200"/>
    </location>
</feature>